<evidence type="ECO:0000256" key="9">
    <source>
        <dbReference type="ARBA" id="ARBA00022723"/>
    </source>
</evidence>
<dbReference type="InterPro" id="IPR050116">
    <property type="entry name" value="DNA_polymerase-Y"/>
</dbReference>
<dbReference type="InterPro" id="IPR017961">
    <property type="entry name" value="DNA_pol_Y-fam_little_finger"/>
</dbReference>
<dbReference type="Pfam" id="PF00817">
    <property type="entry name" value="IMS"/>
    <property type="match status" value="1"/>
</dbReference>
<comment type="cofactor">
    <cofactor evidence="16">
        <name>Mg(2+)</name>
        <dbReference type="ChEBI" id="CHEBI:18420"/>
    </cofactor>
    <text evidence="16">Binds 2 magnesium ions per subunit.</text>
</comment>
<comment type="similarity">
    <text evidence="2 16">Belongs to the DNA polymerase type-Y family.</text>
</comment>
<dbReference type="PANTHER" id="PTHR11076">
    <property type="entry name" value="DNA REPAIR POLYMERASE UMUC / TRANSFERASE FAMILY MEMBER"/>
    <property type="match status" value="1"/>
</dbReference>
<dbReference type="Proteomes" id="UP000430564">
    <property type="component" value="Unassembled WGS sequence"/>
</dbReference>
<feature type="domain" description="UmuC" evidence="17">
    <location>
        <begin position="16"/>
        <end position="196"/>
    </location>
</feature>
<dbReference type="GO" id="GO:0003887">
    <property type="term" value="F:DNA-directed DNA polymerase activity"/>
    <property type="evidence" value="ECO:0007669"/>
    <property type="project" value="UniProtKB-UniRule"/>
</dbReference>
<dbReference type="FunFam" id="3.30.1490.100:FF:000004">
    <property type="entry name" value="DNA polymerase IV"/>
    <property type="match status" value="1"/>
</dbReference>
<dbReference type="GO" id="GO:0006261">
    <property type="term" value="P:DNA-templated DNA replication"/>
    <property type="evidence" value="ECO:0007669"/>
    <property type="project" value="UniProtKB-UniRule"/>
</dbReference>
<dbReference type="NCBIfam" id="NF002677">
    <property type="entry name" value="PRK02406.1"/>
    <property type="match status" value="1"/>
</dbReference>
<dbReference type="PANTHER" id="PTHR11076:SF33">
    <property type="entry name" value="DNA POLYMERASE KAPPA"/>
    <property type="match status" value="1"/>
</dbReference>
<dbReference type="GO" id="GO:0009432">
    <property type="term" value="P:SOS response"/>
    <property type="evidence" value="ECO:0007669"/>
    <property type="project" value="TreeGrafter"/>
</dbReference>
<dbReference type="GO" id="GO:0005829">
    <property type="term" value="C:cytosol"/>
    <property type="evidence" value="ECO:0007669"/>
    <property type="project" value="TreeGrafter"/>
</dbReference>
<dbReference type="Gene3D" id="3.40.1170.60">
    <property type="match status" value="1"/>
</dbReference>
<dbReference type="Gene3D" id="1.10.150.20">
    <property type="entry name" value="5' to 3' exonuclease, C-terminal subdomain"/>
    <property type="match status" value="1"/>
</dbReference>
<keyword evidence="9 16" id="KW-0479">Metal-binding</keyword>
<dbReference type="Pfam" id="PF11799">
    <property type="entry name" value="IMS_C"/>
    <property type="match status" value="1"/>
</dbReference>
<evidence type="ECO:0000256" key="7">
    <source>
        <dbReference type="ARBA" id="ARBA00022695"/>
    </source>
</evidence>
<evidence type="ECO:0000256" key="14">
    <source>
        <dbReference type="ARBA" id="ARBA00023204"/>
    </source>
</evidence>
<dbReference type="EC" id="2.7.7.7" evidence="16"/>
<evidence type="ECO:0000313" key="19">
    <source>
        <dbReference type="Proteomes" id="UP000430564"/>
    </source>
</evidence>
<evidence type="ECO:0000256" key="13">
    <source>
        <dbReference type="ARBA" id="ARBA00023125"/>
    </source>
</evidence>
<dbReference type="InterPro" id="IPR043128">
    <property type="entry name" value="Rev_trsase/Diguanyl_cyclase"/>
</dbReference>
<proteinExistence type="inferred from homology"/>
<keyword evidence="4 16" id="KW-0515">Mutator protein</keyword>
<dbReference type="HAMAP" id="MF_01113">
    <property type="entry name" value="DNApol_IV"/>
    <property type="match status" value="1"/>
</dbReference>
<dbReference type="InterPro" id="IPR036775">
    <property type="entry name" value="DNA_pol_Y-fam_lit_finger_sf"/>
</dbReference>
<comment type="subcellular location">
    <subcellularLocation>
        <location evidence="1 16">Cytoplasm</location>
    </subcellularLocation>
</comment>
<dbReference type="Gene3D" id="3.30.1490.100">
    <property type="entry name" value="DNA polymerase, Y-family, little finger domain"/>
    <property type="match status" value="1"/>
</dbReference>
<dbReference type="InterPro" id="IPR043502">
    <property type="entry name" value="DNA/RNA_pol_sf"/>
</dbReference>
<comment type="subunit">
    <text evidence="3 16">Monomer.</text>
</comment>
<gene>
    <name evidence="16 18" type="primary">dinB</name>
    <name evidence="18" type="ORF">GBM95_05995</name>
</gene>
<organism evidence="18 19">
    <name type="scientific">Sutterella seckii</name>
    <dbReference type="NCBI Taxonomy" id="1944635"/>
    <lineage>
        <taxon>Bacteria</taxon>
        <taxon>Pseudomonadati</taxon>
        <taxon>Pseudomonadota</taxon>
        <taxon>Betaproteobacteria</taxon>
        <taxon>Burkholderiales</taxon>
        <taxon>Sutterellaceae</taxon>
        <taxon>Sutterella</taxon>
    </lineage>
</organism>
<keyword evidence="14 16" id="KW-0234">DNA repair</keyword>
<dbReference type="InterPro" id="IPR022880">
    <property type="entry name" value="DNApol_IV"/>
</dbReference>
<name>A0A6I1EJJ0_9BURK</name>
<evidence type="ECO:0000256" key="10">
    <source>
        <dbReference type="ARBA" id="ARBA00022763"/>
    </source>
</evidence>
<keyword evidence="10 16" id="KW-0227">DNA damage</keyword>
<evidence type="ECO:0000259" key="17">
    <source>
        <dbReference type="PROSITE" id="PS50173"/>
    </source>
</evidence>
<dbReference type="PROSITE" id="PS50173">
    <property type="entry name" value="UMUC"/>
    <property type="match status" value="1"/>
</dbReference>
<reference evidence="18 19" key="1">
    <citation type="submission" date="2019-10" db="EMBL/GenBank/DDBJ databases">
        <title>Genome diversity of Sutterella seckii.</title>
        <authorList>
            <person name="Chaplin A.V."/>
            <person name="Sokolova S.R."/>
            <person name="Mosin K.A."/>
            <person name="Ivanova E.L."/>
            <person name="Kochetkova T.O."/>
            <person name="Goltsov A.Y."/>
            <person name="Trofimov D.Y."/>
            <person name="Efimov B.A."/>
        </authorList>
    </citation>
    <scope>NUCLEOTIDE SEQUENCE [LARGE SCALE GENOMIC DNA]</scope>
    <source>
        <strain evidence="18 19">ASD393</strain>
    </source>
</reference>
<evidence type="ECO:0000256" key="16">
    <source>
        <dbReference type="HAMAP-Rule" id="MF_01113"/>
    </source>
</evidence>
<comment type="catalytic activity">
    <reaction evidence="15 16">
        <text>DNA(n) + a 2'-deoxyribonucleoside 5'-triphosphate = DNA(n+1) + diphosphate</text>
        <dbReference type="Rhea" id="RHEA:22508"/>
        <dbReference type="Rhea" id="RHEA-COMP:17339"/>
        <dbReference type="Rhea" id="RHEA-COMP:17340"/>
        <dbReference type="ChEBI" id="CHEBI:33019"/>
        <dbReference type="ChEBI" id="CHEBI:61560"/>
        <dbReference type="ChEBI" id="CHEBI:173112"/>
        <dbReference type="EC" id="2.7.7.7"/>
    </reaction>
</comment>
<keyword evidence="6 16" id="KW-0808">Transferase</keyword>
<keyword evidence="8 16" id="KW-0235">DNA replication</keyword>
<evidence type="ECO:0000256" key="6">
    <source>
        <dbReference type="ARBA" id="ARBA00022679"/>
    </source>
</evidence>
<feature type="binding site" evidence="16">
    <location>
        <position position="114"/>
    </location>
    <ligand>
        <name>Mg(2+)</name>
        <dbReference type="ChEBI" id="CHEBI:18420"/>
    </ligand>
</feature>
<dbReference type="SUPFAM" id="SSF100879">
    <property type="entry name" value="Lesion bypass DNA polymerase (Y-family), little finger domain"/>
    <property type="match status" value="1"/>
</dbReference>
<evidence type="ECO:0000256" key="12">
    <source>
        <dbReference type="ARBA" id="ARBA00022932"/>
    </source>
</evidence>
<keyword evidence="13 16" id="KW-0238">DNA-binding</keyword>
<sequence length="362" mass="40780">MSLADPVFQNDLTRRIVHVDMDAFFASVEQRDHPELRGLPIAVGHADRRGVVATASYEARKFGVRSAMPSSRAKMLCPQLIFVESRIARYREVSEEVREIFRRYTDLVEPLSIDEAFLDVTENKLGIEYGTEVARRIKADIRRELNLTASAGVSYNKFLAKIASDWRKPDGLFTIHPDRAQDFIDRLPIESFWGVGPATAKRLHEIGITTGLEMRLASFRFLTDRFGAAGALFYKCARGIDLRPVRPTRERKSVGCEETFSEDIPAGDALNARLSEIASHLVRRLARHEFRGRTLTLKVRFADFTTKTRSVTALRAFEDEAFVRQRAVELLAGIEIPPAGVRLLGLAVSQPENSGPMEETLF</sequence>
<evidence type="ECO:0000256" key="2">
    <source>
        <dbReference type="ARBA" id="ARBA00010945"/>
    </source>
</evidence>
<evidence type="ECO:0000256" key="5">
    <source>
        <dbReference type="ARBA" id="ARBA00022490"/>
    </source>
</evidence>
<keyword evidence="5 16" id="KW-0963">Cytoplasm</keyword>
<evidence type="ECO:0000313" key="18">
    <source>
        <dbReference type="EMBL" id="KAB7660469.1"/>
    </source>
</evidence>
<comment type="function">
    <text evidence="16">Poorly processive, error-prone DNA polymerase involved in untargeted mutagenesis. Copies undamaged DNA at stalled replication forks, which arise in vivo from mismatched or misaligned primer ends. These misaligned primers can be extended by PolIV. Exhibits no 3'-5' exonuclease (proofreading) activity. May be involved in translesional synthesis, in conjunction with the beta clamp from PolIII.</text>
</comment>
<dbReference type="SUPFAM" id="SSF56672">
    <property type="entry name" value="DNA/RNA polymerases"/>
    <property type="match status" value="1"/>
</dbReference>
<dbReference type="InterPro" id="IPR024728">
    <property type="entry name" value="PolY_HhH_motif"/>
</dbReference>
<evidence type="ECO:0000256" key="3">
    <source>
        <dbReference type="ARBA" id="ARBA00011245"/>
    </source>
</evidence>
<feature type="site" description="Substrate discrimination" evidence="16">
    <location>
        <position position="25"/>
    </location>
</feature>
<evidence type="ECO:0000256" key="4">
    <source>
        <dbReference type="ARBA" id="ARBA00022457"/>
    </source>
</evidence>
<dbReference type="CDD" id="cd03586">
    <property type="entry name" value="PolY_Pol_IV_kappa"/>
    <property type="match status" value="1"/>
</dbReference>
<dbReference type="Pfam" id="PF11798">
    <property type="entry name" value="IMS_HHH"/>
    <property type="match status" value="1"/>
</dbReference>
<keyword evidence="11 16" id="KW-0460">Magnesium</keyword>
<dbReference type="FunFam" id="3.40.1170.60:FF:000001">
    <property type="entry name" value="DNA polymerase IV"/>
    <property type="match status" value="1"/>
</dbReference>
<dbReference type="Gene3D" id="3.30.70.270">
    <property type="match status" value="1"/>
</dbReference>
<evidence type="ECO:0000256" key="1">
    <source>
        <dbReference type="ARBA" id="ARBA00004496"/>
    </source>
</evidence>
<dbReference type="AlphaFoldDB" id="A0A6I1EJJ0"/>
<dbReference type="EMBL" id="WEHX01000030">
    <property type="protein sequence ID" value="KAB7660469.1"/>
    <property type="molecule type" value="Genomic_DNA"/>
</dbReference>
<dbReference type="GO" id="GO:0006281">
    <property type="term" value="P:DNA repair"/>
    <property type="evidence" value="ECO:0007669"/>
    <property type="project" value="UniProtKB-UniRule"/>
</dbReference>
<accession>A0A6I1EJJ0</accession>
<dbReference type="GO" id="GO:0042276">
    <property type="term" value="P:error-prone translesion synthesis"/>
    <property type="evidence" value="ECO:0007669"/>
    <property type="project" value="TreeGrafter"/>
</dbReference>
<keyword evidence="7 16" id="KW-0548">Nucleotidyltransferase</keyword>
<dbReference type="GO" id="GO:0000287">
    <property type="term" value="F:magnesium ion binding"/>
    <property type="evidence" value="ECO:0007669"/>
    <property type="project" value="UniProtKB-UniRule"/>
</dbReference>
<comment type="caution">
    <text evidence="18">The sequence shown here is derived from an EMBL/GenBank/DDBJ whole genome shotgun (WGS) entry which is preliminary data.</text>
</comment>
<evidence type="ECO:0000256" key="11">
    <source>
        <dbReference type="ARBA" id="ARBA00022842"/>
    </source>
</evidence>
<keyword evidence="12 16" id="KW-0239">DNA-directed DNA polymerase</keyword>
<feature type="active site" evidence="16">
    <location>
        <position position="115"/>
    </location>
</feature>
<evidence type="ECO:0000256" key="15">
    <source>
        <dbReference type="ARBA" id="ARBA00049244"/>
    </source>
</evidence>
<protein>
    <recommendedName>
        <fullName evidence="16">DNA polymerase IV</fullName>
        <shortName evidence="16">Pol IV</shortName>
        <ecNumber evidence="16">2.7.7.7</ecNumber>
    </recommendedName>
</protein>
<dbReference type="RefSeq" id="WP_152158263.1">
    <property type="nucleotide sequence ID" value="NZ_WEHX01000030.1"/>
</dbReference>
<dbReference type="OrthoDB" id="9808813at2"/>
<dbReference type="InterPro" id="IPR001126">
    <property type="entry name" value="UmuC"/>
</dbReference>
<dbReference type="GO" id="GO:0003684">
    <property type="term" value="F:damaged DNA binding"/>
    <property type="evidence" value="ECO:0007669"/>
    <property type="project" value="InterPro"/>
</dbReference>
<feature type="binding site" evidence="16">
    <location>
        <position position="20"/>
    </location>
    <ligand>
        <name>Mg(2+)</name>
        <dbReference type="ChEBI" id="CHEBI:18420"/>
    </ligand>
</feature>
<evidence type="ECO:0000256" key="8">
    <source>
        <dbReference type="ARBA" id="ARBA00022705"/>
    </source>
</evidence>